<reference evidence="1 2" key="1">
    <citation type="submission" date="2021-03" db="EMBL/GenBank/DDBJ databases">
        <title>Genomic Encyclopedia of Type Strains, Phase IV (KMG-IV): sequencing the most valuable type-strain genomes for metagenomic binning, comparative biology and taxonomic classification.</title>
        <authorList>
            <person name="Goeker M."/>
        </authorList>
    </citation>
    <scope>NUCLEOTIDE SEQUENCE [LARGE SCALE GENOMIC DNA]</scope>
    <source>
        <strain evidence="1 2">DSM 26048</strain>
    </source>
</reference>
<dbReference type="RefSeq" id="WP_209970723.1">
    <property type="nucleotide sequence ID" value="NZ_JAGGLB010000003.1"/>
</dbReference>
<organism evidence="1 2">
    <name type="scientific">Paenibacillus eucommiae</name>
    <dbReference type="NCBI Taxonomy" id="1355755"/>
    <lineage>
        <taxon>Bacteria</taxon>
        <taxon>Bacillati</taxon>
        <taxon>Bacillota</taxon>
        <taxon>Bacilli</taxon>
        <taxon>Bacillales</taxon>
        <taxon>Paenibacillaceae</taxon>
        <taxon>Paenibacillus</taxon>
    </lineage>
</organism>
<keyword evidence="2" id="KW-1185">Reference proteome</keyword>
<name>A0ABS4IQV4_9BACL</name>
<comment type="caution">
    <text evidence="1">The sequence shown here is derived from an EMBL/GenBank/DDBJ whole genome shotgun (WGS) entry which is preliminary data.</text>
</comment>
<evidence type="ECO:0000313" key="2">
    <source>
        <dbReference type="Proteomes" id="UP001519287"/>
    </source>
</evidence>
<protein>
    <recommendedName>
        <fullName evidence="3">Response regulatory domain-containing protein</fullName>
    </recommendedName>
</protein>
<proteinExistence type="predicted"/>
<dbReference type="Proteomes" id="UP001519287">
    <property type="component" value="Unassembled WGS sequence"/>
</dbReference>
<evidence type="ECO:0000313" key="1">
    <source>
        <dbReference type="EMBL" id="MBP1989958.1"/>
    </source>
</evidence>
<evidence type="ECO:0008006" key="3">
    <source>
        <dbReference type="Google" id="ProtNLM"/>
    </source>
</evidence>
<gene>
    <name evidence="1" type="ORF">J2Z66_001556</name>
</gene>
<dbReference type="EMBL" id="JAGGLB010000003">
    <property type="protein sequence ID" value="MBP1989958.1"/>
    <property type="molecule type" value="Genomic_DNA"/>
</dbReference>
<accession>A0ABS4IQV4</accession>
<sequence length="135" mass="15476">MKQSEDVDDYIFVSAPNKAGENFLQMLRCRGFAYAALTNNENEAKRLLESGVKHLVMVDTSEHKTWILPEFPVGSIFLFETSVTLCCRYIQICRKWTTKPIYVITHSCNPRLIYKGLGADYVIYTHSEDLSFLIG</sequence>